<feature type="region of interest" description="Disordered" evidence="2">
    <location>
        <begin position="110"/>
        <end position="150"/>
    </location>
</feature>
<gene>
    <name evidence="4" type="ORF">IFR04_011172</name>
</gene>
<dbReference type="EMBL" id="JAFJYH010000213">
    <property type="protein sequence ID" value="KAG4415667.1"/>
    <property type="molecule type" value="Genomic_DNA"/>
</dbReference>
<sequence>MFLNPVPGLEGPELVAVHPEDNEFDFVVAERPKYIPNSGPPLAPISIMPEHEKDGIIVASFDVNHLPRYVVSYSDAPYLRMSVAPENILKYVSRRTFEAFEYMQAMEQEVRSMGKSKGPKGGNASEARDEEPKPKGKPGRKRKHALVEADDEKVGSRFKVIVGPASRVARKSIEEPEPVFTSPQRPTLASPSKQRGLADMMESESEEEEDSTDIAIEAQLSNTMQSHPKSRLYMNVSLSPSPKPPSASKRKSKASTSGPRDVRSQSIQTRSSRSQSASVSTSANEAKRLRRKVRDESVATSSSLEAGKVYERVEREKSRSKTPSKNPGHFDKYSSTKNREQAAAAASTQKDVGKDDADEEDEELGEEEYEVDAILDERQYKVGKKGKTIVTYYLIKWVGNWPLSWEPAENVGSESIEEYERKKHMGLIKIGEAGAAFDAALEAEEAAAVARGKDRNYKQPTQGQVIDDDDGSEYDSTS</sequence>
<dbReference type="Proteomes" id="UP000664132">
    <property type="component" value="Unassembled WGS sequence"/>
</dbReference>
<dbReference type="Pfam" id="PF00385">
    <property type="entry name" value="Chromo"/>
    <property type="match status" value="1"/>
</dbReference>
<comment type="caution">
    <text evidence="4">The sequence shown here is derived from an EMBL/GenBank/DDBJ whole genome shotgun (WGS) entry which is preliminary data.</text>
</comment>
<organism evidence="4 5">
    <name type="scientific">Cadophora malorum</name>
    <dbReference type="NCBI Taxonomy" id="108018"/>
    <lineage>
        <taxon>Eukaryota</taxon>
        <taxon>Fungi</taxon>
        <taxon>Dikarya</taxon>
        <taxon>Ascomycota</taxon>
        <taxon>Pezizomycotina</taxon>
        <taxon>Leotiomycetes</taxon>
        <taxon>Helotiales</taxon>
        <taxon>Ploettnerulaceae</taxon>
        <taxon>Cadophora</taxon>
    </lineage>
</organism>
<dbReference type="PROSITE" id="PS50013">
    <property type="entry name" value="CHROMO_2"/>
    <property type="match status" value="1"/>
</dbReference>
<feature type="compositionally biased region" description="Low complexity" evidence="2">
    <location>
        <begin position="264"/>
        <end position="283"/>
    </location>
</feature>
<feature type="compositionally biased region" description="Basic and acidic residues" evidence="2">
    <location>
        <begin position="328"/>
        <end position="340"/>
    </location>
</feature>
<evidence type="ECO:0000313" key="5">
    <source>
        <dbReference type="Proteomes" id="UP000664132"/>
    </source>
</evidence>
<dbReference type="InterPro" id="IPR000953">
    <property type="entry name" value="Chromo/chromo_shadow_dom"/>
</dbReference>
<feature type="region of interest" description="Disordered" evidence="2">
    <location>
        <begin position="449"/>
        <end position="478"/>
    </location>
</feature>
<evidence type="ECO:0000313" key="4">
    <source>
        <dbReference type="EMBL" id="KAG4415667.1"/>
    </source>
</evidence>
<dbReference type="SUPFAM" id="SSF54160">
    <property type="entry name" value="Chromo domain-like"/>
    <property type="match status" value="1"/>
</dbReference>
<feature type="region of interest" description="Disordered" evidence="2">
    <location>
        <begin position="173"/>
        <end position="370"/>
    </location>
</feature>
<dbReference type="CDD" id="cd00024">
    <property type="entry name" value="CD_CSD"/>
    <property type="match status" value="1"/>
</dbReference>
<dbReference type="GO" id="GO:0006338">
    <property type="term" value="P:chromatin remodeling"/>
    <property type="evidence" value="ECO:0007669"/>
    <property type="project" value="UniProtKB-ARBA"/>
</dbReference>
<feature type="compositionally biased region" description="Acidic residues" evidence="2">
    <location>
        <begin position="201"/>
        <end position="212"/>
    </location>
</feature>
<name>A0A8H7TAQ4_9HELO</name>
<feature type="domain" description="Chromo" evidence="3">
    <location>
        <begin position="369"/>
        <end position="411"/>
    </location>
</feature>
<dbReference type="OrthoDB" id="3543857at2759"/>
<dbReference type="Gene3D" id="2.40.50.40">
    <property type="match status" value="1"/>
</dbReference>
<feature type="compositionally biased region" description="Acidic residues" evidence="2">
    <location>
        <begin position="466"/>
        <end position="478"/>
    </location>
</feature>
<keyword evidence="5" id="KW-1185">Reference proteome</keyword>
<evidence type="ECO:0000256" key="1">
    <source>
        <dbReference type="ARBA" id="ARBA00011353"/>
    </source>
</evidence>
<evidence type="ECO:0000256" key="2">
    <source>
        <dbReference type="SAM" id="MobiDB-lite"/>
    </source>
</evidence>
<comment type="subunit">
    <text evidence="1">Component of the NuA4 histone acetyltransferase complex.</text>
</comment>
<proteinExistence type="predicted"/>
<feature type="compositionally biased region" description="Basic and acidic residues" evidence="2">
    <location>
        <begin position="308"/>
        <end position="319"/>
    </location>
</feature>
<feature type="compositionally biased region" description="Polar residues" evidence="2">
    <location>
        <begin position="181"/>
        <end position="193"/>
    </location>
</feature>
<protein>
    <recommendedName>
        <fullName evidence="3">Chromo domain-containing protein</fullName>
    </recommendedName>
</protein>
<dbReference type="AlphaFoldDB" id="A0A8H7TAQ4"/>
<dbReference type="InterPro" id="IPR016197">
    <property type="entry name" value="Chromo-like_dom_sf"/>
</dbReference>
<accession>A0A8H7TAQ4</accession>
<reference evidence="4" key="1">
    <citation type="submission" date="2021-02" db="EMBL/GenBank/DDBJ databases">
        <title>Genome sequence Cadophora malorum strain M34.</title>
        <authorList>
            <person name="Stefanovic E."/>
            <person name="Vu D."/>
            <person name="Scully C."/>
            <person name="Dijksterhuis J."/>
            <person name="Roader J."/>
            <person name="Houbraken J."/>
        </authorList>
    </citation>
    <scope>NUCLEOTIDE SEQUENCE</scope>
    <source>
        <strain evidence="4">M34</strain>
    </source>
</reference>
<evidence type="ECO:0000259" key="3">
    <source>
        <dbReference type="PROSITE" id="PS50013"/>
    </source>
</evidence>
<feature type="compositionally biased region" description="Acidic residues" evidence="2">
    <location>
        <begin position="356"/>
        <end position="370"/>
    </location>
</feature>
<feature type="compositionally biased region" description="Basic residues" evidence="2">
    <location>
        <begin position="135"/>
        <end position="144"/>
    </location>
</feature>
<dbReference type="InterPro" id="IPR023780">
    <property type="entry name" value="Chromo_domain"/>
</dbReference>